<dbReference type="Gene3D" id="3.30.300.30">
    <property type="match status" value="1"/>
</dbReference>
<reference evidence="10" key="1">
    <citation type="submission" date="2020-10" db="EMBL/GenBank/DDBJ databases">
        <authorList>
            <person name="Kikuchi T."/>
        </authorList>
    </citation>
    <scope>NUCLEOTIDE SEQUENCE</scope>
    <source>
        <strain evidence="10">NKZ352</strain>
    </source>
</reference>
<dbReference type="GO" id="GO:0030729">
    <property type="term" value="F:acetoacetate-CoA ligase activity"/>
    <property type="evidence" value="ECO:0007669"/>
    <property type="project" value="UniProtKB-UniRule"/>
</dbReference>
<evidence type="ECO:0000313" key="10">
    <source>
        <dbReference type="EMBL" id="CAD6193123.1"/>
    </source>
</evidence>
<feature type="domain" description="Acetyl-coenzyme A synthetase N-terminal" evidence="9">
    <location>
        <begin position="41"/>
        <end position="99"/>
    </location>
</feature>
<dbReference type="NCBIfam" id="TIGR01217">
    <property type="entry name" value="ac_ac_CoA_syn"/>
    <property type="match status" value="1"/>
</dbReference>
<comment type="similarity">
    <text evidence="1 7">Belongs to the ATP-dependent AMP-binding enzyme family.</text>
</comment>
<dbReference type="Pfam" id="PF16177">
    <property type="entry name" value="ACAS_N"/>
    <property type="match status" value="1"/>
</dbReference>
<dbReference type="PROSITE" id="PS00455">
    <property type="entry name" value="AMP_BINDING"/>
    <property type="match status" value="1"/>
</dbReference>
<feature type="domain" description="AMP-dependent synthetase/ligase" evidence="8">
    <location>
        <begin position="104"/>
        <end position="481"/>
    </location>
</feature>
<evidence type="ECO:0000256" key="2">
    <source>
        <dbReference type="ARBA" id="ARBA00012988"/>
    </source>
</evidence>
<gene>
    <name evidence="10" type="ORF">CAUJ_LOCUS9042</name>
</gene>
<name>A0A8S1HAD2_9PELO</name>
<dbReference type="Pfam" id="PF00501">
    <property type="entry name" value="AMP-binding"/>
    <property type="match status" value="1"/>
</dbReference>
<dbReference type="SUPFAM" id="SSF56801">
    <property type="entry name" value="Acetyl-CoA synthetase-like"/>
    <property type="match status" value="1"/>
</dbReference>
<evidence type="ECO:0000313" key="11">
    <source>
        <dbReference type="Proteomes" id="UP000835052"/>
    </source>
</evidence>
<evidence type="ECO:0000256" key="6">
    <source>
        <dbReference type="ARBA" id="ARBA00022840"/>
    </source>
</evidence>
<dbReference type="InterPro" id="IPR045851">
    <property type="entry name" value="AMP-bd_C_sf"/>
</dbReference>
<keyword evidence="11" id="KW-1185">Reference proteome</keyword>
<dbReference type="AlphaFoldDB" id="A0A8S1HAD2"/>
<keyword evidence="7" id="KW-0963">Cytoplasm</keyword>
<evidence type="ECO:0000256" key="3">
    <source>
        <dbReference type="ARBA" id="ARBA00015326"/>
    </source>
</evidence>
<proteinExistence type="inferred from homology"/>
<comment type="subcellular location">
    <subcellularLocation>
        <location evidence="7">Cytoplasm</location>
        <location evidence="7">Cytosol</location>
    </subcellularLocation>
</comment>
<dbReference type="InterPro" id="IPR042099">
    <property type="entry name" value="ANL_N_sf"/>
</dbReference>
<evidence type="ECO:0000259" key="8">
    <source>
        <dbReference type="Pfam" id="PF00501"/>
    </source>
</evidence>
<dbReference type="GO" id="GO:0006631">
    <property type="term" value="P:fatty acid metabolic process"/>
    <property type="evidence" value="ECO:0007669"/>
    <property type="project" value="UniProtKB-UniRule"/>
</dbReference>
<evidence type="ECO:0000256" key="4">
    <source>
        <dbReference type="ARBA" id="ARBA00022598"/>
    </source>
</evidence>
<dbReference type="EC" id="6.2.1.16" evidence="2 7"/>
<dbReference type="PANTHER" id="PTHR42921">
    <property type="entry name" value="ACETOACETYL-COA SYNTHETASE"/>
    <property type="match status" value="1"/>
</dbReference>
<dbReference type="GO" id="GO:0005524">
    <property type="term" value="F:ATP binding"/>
    <property type="evidence" value="ECO:0007669"/>
    <property type="project" value="UniProtKB-UniRule"/>
</dbReference>
<organism evidence="10 11">
    <name type="scientific">Caenorhabditis auriculariae</name>
    <dbReference type="NCBI Taxonomy" id="2777116"/>
    <lineage>
        <taxon>Eukaryota</taxon>
        <taxon>Metazoa</taxon>
        <taxon>Ecdysozoa</taxon>
        <taxon>Nematoda</taxon>
        <taxon>Chromadorea</taxon>
        <taxon>Rhabditida</taxon>
        <taxon>Rhabditina</taxon>
        <taxon>Rhabditomorpha</taxon>
        <taxon>Rhabditoidea</taxon>
        <taxon>Rhabditidae</taxon>
        <taxon>Peloderinae</taxon>
        <taxon>Caenorhabditis</taxon>
    </lineage>
</organism>
<comment type="function">
    <text evidence="7">Converts acetoacetate to acetoacetyl-CoA in the cytosol.</text>
</comment>
<dbReference type="Gene3D" id="3.40.50.12780">
    <property type="entry name" value="N-terminal domain of ligase-like"/>
    <property type="match status" value="1"/>
</dbReference>
<dbReference type="NCBIfam" id="NF002937">
    <property type="entry name" value="PRK03584.1"/>
    <property type="match status" value="1"/>
</dbReference>
<dbReference type="Proteomes" id="UP000835052">
    <property type="component" value="Unassembled WGS sequence"/>
</dbReference>
<comment type="caution">
    <text evidence="10">The sequence shown here is derived from an EMBL/GenBank/DDBJ whole genome shotgun (WGS) entry which is preliminary data.</text>
</comment>
<sequence>MELNGHGPKPSHYRPSANLKSKELQFREFVERKHRVKLANYRELHRWSCDNYAEFWEAVVKFAEIKFHDDYDQVIDKSQTIADFPKWFEGATLNYTENVIERGFKENIAIIDEKNNGVSTSYTYEQLREDVYRVATSLRNFGIGKEDTVCGFLPNNYETAVAMFATAAVGASWCSASVDFGPAGVLDRFKQVNPKILFTVNSVTYKRKHHDLSPKLNEIVAGLPSLEKVVVMTKFTNEPLNLENYKEASKFQAVDDFKVPFDKVPEKFEYTMVPFSQPLFVMFSSGTTGIPKAMVHTVGGTLLKHVEEHILQGDSRSYDRMFFYTTCGWMMWNWMVSFLYCGGSLVLYDESPLEPDNHILMKIISRNKATMIGMGAKLYDEFVKMNYRFCDSYSLAQVRTVYSTGSPLKHETFDFINTHINPAALIASISGGTDIIGCFMGGVHSLPVNSGECQCFFLGMDIAAYDEEGKPVENEQGELVCLKPFPSMPSHFLGDKDRSKYKKAYFEKYDGIWAHGDYCKINSRTGGVVMLGRSDATLNRGGVRIGTAEIYAVVETFLEVSDSIVAGKTVDEGSDELVILFLKMNAGYELNDELRKKICTRIRNEMSPRHVPNKILEVEQVPYTNSGKKVEIAVKQIINGETPKKASSLRNPDSLDCYEQFKSLN</sequence>
<dbReference type="GO" id="GO:0005829">
    <property type="term" value="C:cytosol"/>
    <property type="evidence" value="ECO:0007669"/>
    <property type="project" value="UniProtKB-SubCell"/>
</dbReference>
<keyword evidence="6 7" id="KW-0067">ATP-binding</keyword>
<comment type="catalytic activity">
    <reaction evidence="7">
        <text>acetoacetate + ATP + CoA = acetoacetyl-CoA + AMP + diphosphate</text>
        <dbReference type="Rhea" id="RHEA:16117"/>
        <dbReference type="ChEBI" id="CHEBI:13705"/>
        <dbReference type="ChEBI" id="CHEBI:30616"/>
        <dbReference type="ChEBI" id="CHEBI:33019"/>
        <dbReference type="ChEBI" id="CHEBI:57286"/>
        <dbReference type="ChEBI" id="CHEBI:57287"/>
        <dbReference type="ChEBI" id="CHEBI:456215"/>
        <dbReference type="EC" id="6.2.1.16"/>
    </reaction>
</comment>
<keyword evidence="5 7" id="KW-0547">Nucleotide-binding</keyword>
<protein>
    <recommendedName>
        <fullName evidence="3 7">Acetoacetyl-CoA synthetase</fullName>
        <ecNumber evidence="2 7">6.2.1.16</ecNumber>
    </recommendedName>
</protein>
<dbReference type="InterPro" id="IPR005914">
    <property type="entry name" value="Acac_CoA_synth"/>
</dbReference>
<dbReference type="InterPro" id="IPR032387">
    <property type="entry name" value="ACAS_N"/>
</dbReference>
<keyword evidence="4 7" id="KW-0436">Ligase</keyword>
<keyword evidence="7" id="KW-0276">Fatty acid metabolism</keyword>
<dbReference type="PANTHER" id="PTHR42921:SF1">
    <property type="entry name" value="ACETOACETYL-COA SYNTHETASE"/>
    <property type="match status" value="1"/>
</dbReference>
<evidence type="ECO:0000256" key="1">
    <source>
        <dbReference type="ARBA" id="ARBA00006432"/>
    </source>
</evidence>
<evidence type="ECO:0000256" key="5">
    <source>
        <dbReference type="ARBA" id="ARBA00022741"/>
    </source>
</evidence>
<dbReference type="OrthoDB" id="10253869at2759"/>
<dbReference type="InterPro" id="IPR020845">
    <property type="entry name" value="AMP-binding_CS"/>
</dbReference>
<evidence type="ECO:0000256" key="7">
    <source>
        <dbReference type="RuleBase" id="RU367019"/>
    </source>
</evidence>
<evidence type="ECO:0000259" key="9">
    <source>
        <dbReference type="Pfam" id="PF16177"/>
    </source>
</evidence>
<dbReference type="EMBL" id="CAJGYM010000032">
    <property type="protein sequence ID" value="CAD6193123.1"/>
    <property type="molecule type" value="Genomic_DNA"/>
</dbReference>
<keyword evidence="7" id="KW-0443">Lipid metabolism</keyword>
<dbReference type="InterPro" id="IPR000873">
    <property type="entry name" value="AMP-dep_synth/lig_dom"/>
</dbReference>
<accession>A0A8S1HAD2</accession>